<protein>
    <submittedName>
        <fullName evidence="2">Uncharacterized protein</fullName>
    </submittedName>
</protein>
<keyword evidence="3" id="KW-1185">Reference proteome</keyword>
<accession>A0ABQ5A3W9</accession>
<feature type="region of interest" description="Disordered" evidence="1">
    <location>
        <begin position="1"/>
        <end position="29"/>
    </location>
</feature>
<dbReference type="Proteomes" id="UP001151760">
    <property type="component" value="Unassembled WGS sequence"/>
</dbReference>
<sequence>MPDDDLRSISGFDYADSDDTHKNEVSKSDHIFQDDNASAEHLSLLDHMDHICEEIISLYLKLRDMESSIVQQVSADIKSSLPALLIDSLKEQLPSLLLDTLKDTLP</sequence>
<reference evidence="2" key="1">
    <citation type="journal article" date="2022" name="Int. J. Mol. Sci.">
        <title>Draft Genome of Tanacetum Coccineum: Genomic Comparison of Closely Related Tanacetum-Family Plants.</title>
        <authorList>
            <person name="Yamashiro T."/>
            <person name="Shiraishi A."/>
            <person name="Nakayama K."/>
            <person name="Satake H."/>
        </authorList>
    </citation>
    <scope>NUCLEOTIDE SEQUENCE</scope>
</reference>
<comment type="caution">
    <text evidence="2">The sequence shown here is derived from an EMBL/GenBank/DDBJ whole genome shotgun (WGS) entry which is preliminary data.</text>
</comment>
<evidence type="ECO:0000256" key="1">
    <source>
        <dbReference type="SAM" id="MobiDB-lite"/>
    </source>
</evidence>
<evidence type="ECO:0000313" key="2">
    <source>
        <dbReference type="EMBL" id="GJS96980.1"/>
    </source>
</evidence>
<evidence type="ECO:0000313" key="3">
    <source>
        <dbReference type="Proteomes" id="UP001151760"/>
    </source>
</evidence>
<reference evidence="2" key="2">
    <citation type="submission" date="2022-01" db="EMBL/GenBank/DDBJ databases">
        <authorList>
            <person name="Yamashiro T."/>
            <person name="Shiraishi A."/>
            <person name="Satake H."/>
            <person name="Nakayama K."/>
        </authorList>
    </citation>
    <scope>NUCLEOTIDE SEQUENCE</scope>
</reference>
<name>A0ABQ5A3W9_9ASTR</name>
<proteinExistence type="predicted"/>
<gene>
    <name evidence="2" type="ORF">Tco_0803948</name>
</gene>
<feature type="compositionally biased region" description="Basic and acidic residues" evidence="1">
    <location>
        <begin position="18"/>
        <end position="29"/>
    </location>
</feature>
<organism evidence="2 3">
    <name type="scientific">Tanacetum coccineum</name>
    <dbReference type="NCBI Taxonomy" id="301880"/>
    <lineage>
        <taxon>Eukaryota</taxon>
        <taxon>Viridiplantae</taxon>
        <taxon>Streptophyta</taxon>
        <taxon>Embryophyta</taxon>
        <taxon>Tracheophyta</taxon>
        <taxon>Spermatophyta</taxon>
        <taxon>Magnoliopsida</taxon>
        <taxon>eudicotyledons</taxon>
        <taxon>Gunneridae</taxon>
        <taxon>Pentapetalae</taxon>
        <taxon>asterids</taxon>
        <taxon>campanulids</taxon>
        <taxon>Asterales</taxon>
        <taxon>Asteraceae</taxon>
        <taxon>Asteroideae</taxon>
        <taxon>Anthemideae</taxon>
        <taxon>Anthemidinae</taxon>
        <taxon>Tanacetum</taxon>
    </lineage>
</organism>
<dbReference type="EMBL" id="BQNB010011926">
    <property type="protein sequence ID" value="GJS96980.1"/>
    <property type="molecule type" value="Genomic_DNA"/>
</dbReference>